<dbReference type="EMBL" id="BLAD01000041">
    <property type="protein sequence ID" value="GER99665.1"/>
    <property type="molecule type" value="Genomic_DNA"/>
</dbReference>
<dbReference type="Proteomes" id="UP000334990">
    <property type="component" value="Unassembled WGS sequence"/>
</dbReference>
<organism evidence="2 3">
    <name type="scientific">Acrocarpospora corrugata</name>
    <dbReference type="NCBI Taxonomy" id="35763"/>
    <lineage>
        <taxon>Bacteria</taxon>
        <taxon>Bacillati</taxon>
        <taxon>Actinomycetota</taxon>
        <taxon>Actinomycetes</taxon>
        <taxon>Streptosporangiales</taxon>
        <taxon>Streptosporangiaceae</taxon>
        <taxon>Acrocarpospora</taxon>
    </lineage>
</organism>
<comment type="caution">
    <text evidence="2">The sequence shown here is derived from an EMBL/GenBank/DDBJ whole genome shotgun (WGS) entry which is preliminary data.</text>
</comment>
<protein>
    <submittedName>
        <fullName evidence="2">Uncharacterized protein</fullName>
    </submittedName>
</protein>
<feature type="region of interest" description="Disordered" evidence="1">
    <location>
        <begin position="1"/>
        <end position="23"/>
    </location>
</feature>
<accession>A0A5M3VSP7</accession>
<dbReference type="AlphaFoldDB" id="A0A5M3VSP7"/>
<evidence type="ECO:0000313" key="3">
    <source>
        <dbReference type="Proteomes" id="UP000334990"/>
    </source>
</evidence>
<keyword evidence="3" id="KW-1185">Reference proteome</keyword>
<sequence>MAEMPYTGGPLEHGTQAQYDEFIANGTGKAEAWREEPAPVPVEGVAA</sequence>
<proteinExistence type="predicted"/>
<reference evidence="2 3" key="1">
    <citation type="submission" date="2019-10" db="EMBL/GenBank/DDBJ databases">
        <title>Whole genome shotgun sequence of Acrocarpospora corrugata NBRC 13972.</title>
        <authorList>
            <person name="Ichikawa N."/>
            <person name="Kimura A."/>
            <person name="Kitahashi Y."/>
            <person name="Komaki H."/>
            <person name="Oguchi A."/>
        </authorList>
    </citation>
    <scope>NUCLEOTIDE SEQUENCE [LARGE SCALE GENOMIC DNA]</scope>
    <source>
        <strain evidence="2 3">NBRC 13972</strain>
    </source>
</reference>
<feature type="region of interest" description="Disordered" evidence="1">
    <location>
        <begin position="28"/>
        <end position="47"/>
    </location>
</feature>
<gene>
    <name evidence="2" type="ORF">Acor_17290</name>
</gene>
<name>A0A5M3VSP7_9ACTN</name>
<evidence type="ECO:0000256" key="1">
    <source>
        <dbReference type="SAM" id="MobiDB-lite"/>
    </source>
</evidence>
<dbReference type="RefSeq" id="WP_155336051.1">
    <property type="nucleotide sequence ID" value="NZ_BAAABN010000020.1"/>
</dbReference>
<evidence type="ECO:0000313" key="2">
    <source>
        <dbReference type="EMBL" id="GER99665.1"/>
    </source>
</evidence>